<feature type="compositionally biased region" description="Acidic residues" evidence="4">
    <location>
        <begin position="688"/>
        <end position="702"/>
    </location>
</feature>
<dbReference type="OrthoDB" id="6020506at2759"/>
<feature type="domain" description="BTB" evidence="5">
    <location>
        <begin position="1598"/>
        <end position="1665"/>
    </location>
</feature>
<dbReference type="Gene3D" id="1.25.40.10">
    <property type="entry name" value="Tetratricopeptide repeat domain"/>
    <property type="match status" value="4"/>
</dbReference>
<dbReference type="InterPro" id="IPR011333">
    <property type="entry name" value="SKP1/BTB/POZ_sf"/>
</dbReference>
<dbReference type="InterPro" id="IPR011990">
    <property type="entry name" value="TPR-like_helical_dom_sf"/>
</dbReference>
<dbReference type="PANTHER" id="PTHR47447">
    <property type="entry name" value="OS03G0856100 PROTEIN"/>
    <property type="match status" value="1"/>
</dbReference>
<accession>A0A1Q9CJP8</accession>
<dbReference type="InterPro" id="IPR041228">
    <property type="entry name" value="Dynein_C"/>
</dbReference>
<dbReference type="SUPFAM" id="SSF54695">
    <property type="entry name" value="POZ domain"/>
    <property type="match status" value="1"/>
</dbReference>
<feature type="region of interest" description="Disordered" evidence="4">
    <location>
        <begin position="1360"/>
        <end position="1394"/>
    </location>
</feature>
<dbReference type="Pfam" id="PF13812">
    <property type="entry name" value="PPR_3"/>
    <property type="match status" value="1"/>
</dbReference>
<feature type="coiled-coil region" evidence="3">
    <location>
        <begin position="1300"/>
        <end position="1337"/>
    </location>
</feature>
<dbReference type="Proteomes" id="UP000186817">
    <property type="component" value="Unassembled WGS sequence"/>
</dbReference>
<name>A0A1Q9CJP8_SYMMI</name>
<dbReference type="PROSITE" id="PS51375">
    <property type="entry name" value="PPR"/>
    <property type="match status" value="2"/>
</dbReference>
<proteinExistence type="predicted"/>
<feature type="repeat" description="PPR" evidence="2">
    <location>
        <begin position="567"/>
        <end position="601"/>
    </location>
</feature>
<keyword evidence="7" id="KW-1185">Reference proteome</keyword>
<feature type="repeat" description="PPR" evidence="2">
    <location>
        <begin position="427"/>
        <end position="461"/>
    </location>
</feature>
<keyword evidence="1" id="KW-0677">Repeat</keyword>
<dbReference type="Pfam" id="PF18199">
    <property type="entry name" value="Dynein_C"/>
    <property type="match status" value="1"/>
</dbReference>
<dbReference type="Gene3D" id="3.30.710.10">
    <property type="entry name" value="Potassium Channel Kv1.1, Chain A"/>
    <property type="match status" value="1"/>
</dbReference>
<reference evidence="6 7" key="1">
    <citation type="submission" date="2016-02" db="EMBL/GenBank/DDBJ databases">
        <title>Genome analysis of coral dinoflagellate symbionts highlights evolutionary adaptations to a symbiotic lifestyle.</title>
        <authorList>
            <person name="Aranda M."/>
            <person name="Li Y."/>
            <person name="Liew Y.J."/>
            <person name="Baumgarten S."/>
            <person name="Simakov O."/>
            <person name="Wilson M."/>
            <person name="Piel J."/>
            <person name="Ashoor H."/>
            <person name="Bougouffa S."/>
            <person name="Bajic V.B."/>
            <person name="Ryu T."/>
            <person name="Ravasi T."/>
            <person name="Bayer T."/>
            <person name="Micklem G."/>
            <person name="Kim H."/>
            <person name="Bhak J."/>
            <person name="Lajeunesse T.C."/>
            <person name="Voolstra C.R."/>
        </authorList>
    </citation>
    <scope>NUCLEOTIDE SEQUENCE [LARGE SCALE GENOMIC DNA]</scope>
    <source>
        <strain evidence="6 7">CCMP2467</strain>
    </source>
</reference>
<dbReference type="InterPro" id="IPR002885">
    <property type="entry name" value="PPR_rpt"/>
</dbReference>
<feature type="region of interest" description="Disordered" evidence="4">
    <location>
        <begin position="658"/>
        <end position="722"/>
    </location>
</feature>
<protein>
    <submittedName>
        <fullName evidence="6">Putative pentatricopeptide repeat-containing protein</fullName>
    </submittedName>
</protein>
<comment type="caution">
    <text evidence="6">The sequence shown here is derived from an EMBL/GenBank/DDBJ whole genome shotgun (WGS) entry which is preliminary data.</text>
</comment>
<keyword evidence="3" id="KW-0175">Coiled coil</keyword>
<evidence type="ECO:0000256" key="2">
    <source>
        <dbReference type="PROSITE-ProRule" id="PRU00708"/>
    </source>
</evidence>
<gene>
    <name evidence="6" type="ORF">AK812_SmicGene36189</name>
</gene>
<feature type="compositionally biased region" description="Basic and acidic residues" evidence="4">
    <location>
        <begin position="1360"/>
        <end position="1378"/>
    </location>
</feature>
<feature type="compositionally biased region" description="Basic residues" evidence="4">
    <location>
        <begin position="710"/>
        <end position="722"/>
    </location>
</feature>
<evidence type="ECO:0000313" key="7">
    <source>
        <dbReference type="Proteomes" id="UP000186817"/>
    </source>
</evidence>
<dbReference type="SMART" id="SM00225">
    <property type="entry name" value="BTB"/>
    <property type="match status" value="1"/>
</dbReference>
<evidence type="ECO:0000256" key="3">
    <source>
        <dbReference type="SAM" id="Coils"/>
    </source>
</evidence>
<evidence type="ECO:0000313" key="6">
    <source>
        <dbReference type="EMBL" id="OLP83087.1"/>
    </source>
</evidence>
<evidence type="ECO:0000256" key="4">
    <source>
        <dbReference type="SAM" id="MobiDB-lite"/>
    </source>
</evidence>
<dbReference type="EMBL" id="LSRX01001143">
    <property type="protein sequence ID" value="OLP83087.1"/>
    <property type="molecule type" value="Genomic_DNA"/>
</dbReference>
<dbReference type="InterPro" id="IPR000210">
    <property type="entry name" value="BTB/POZ_dom"/>
</dbReference>
<dbReference type="Pfam" id="PF00651">
    <property type="entry name" value="BTB"/>
    <property type="match status" value="1"/>
</dbReference>
<dbReference type="Gene3D" id="1.20.1270.280">
    <property type="match status" value="1"/>
</dbReference>
<organism evidence="6 7">
    <name type="scientific">Symbiodinium microadriaticum</name>
    <name type="common">Dinoflagellate</name>
    <name type="synonym">Zooxanthella microadriatica</name>
    <dbReference type="NCBI Taxonomy" id="2951"/>
    <lineage>
        <taxon>Eukaryota</taxon>
        <taxon>Sar</taxon>
        <taxon>Alveolata</taxon>
        <taxon>Dinophyceae</taxon>
        <taxon>Suessiales</taxon>
        <taxon>Symbiodiniaceae</taxon>
        <taxon>Symbiodinium</taxon>
    </lineage>
</organism>
<dbReference type="PROSITE" id="PS50097">
    <property type="entry name" value="BTB"/>
    <property type="match status" value="1"/>
</dbReference>
<sequence length="2448" mass="268453">MAERVLRRPAGQPAELIACNMEIAACAKEAQWEEALQKLAELPRRALQPSTVSYNATMKACQGASEWQLALALLAELCRGGLQATQISFSTAISALEGLSQWPKALELLGSLNATALEPNRILCNAATGVCATGHAWDEAMELTKVSMLKQIRPDSFTCTVSLGFASRGPWPKALQVLSFNLDHAVELGVISYNAVINVAAAWGSWLSALRCTQQLEQGRLRPSMATLHAAMKACQQAGRWQRVLHALHRLQQQGHQWDLVSFGTAAGGCGSGRWALAASLCGLQEASNRCNCLASSAALSATASTGPWSEALSCFRALLFAGIQVQPSAYLDLLTAAAGRWRLAVHLAADAELGNVRVLLALLGAFAQQELWADAMAWLYWASSSIPREVSLVCCNAALSACEKGGAWLRGSCLLAQLPSRRLHATVVTFSSAVSACEKRAEWAEAGLLLTRLRADGLEPNEVTYSAMTSACGKGKQWQQAGVVFGSLLAGHLEVSLIAGNAALAAFEKRQQWQPTLELLSQLASKALLPDRISYDAVLSACCGALAWRRVLHLFEGILRRSVEVDLMAYNAALSACDAGGKWQAALLLIERLRAEGLKPSVVSYTTAVAACRRGAWRMALMLLDCAAAAGVQSNAVTYQAAMEACVDQPVAPPPAVPATEATVPPPEQSASMPAQIEPSLRSKSEEEADQEEHEEEEASGEEMLKNAAKQRIRRMVKPKTKRSDLEVPKWVAEQWNKGTSQKEAMAALLQEVNWDKDEGWYSASEMKSDLKWSTSQRINAAVAHCERKPSIFIRRNLYDGVLEYWVTVRETGRHVESLKEAEKPVELPDDAFAGFDNMTKRLLPEAEGPGSADDKRHVKALDDGITKLELEHDKLNLHFAQAEISGFNQENAKKYMDKDGSADQPAPVASAIRAARAVLEEVPEAMGSSIRIMAGCGEKNSERDAHRVARRCRVTLPIMITEVMIHGWQVPLILLSAWLTFLLGRNLLHTLSGLPHPDLARSHATWKCFWSRYQKLYPNHDVFRRAAKGELDLSRTVGLVLHGDEGRTKKKSAILVLSCHSILGYGSHATDPQPEPYCKQYLNMTGHTLSTRWVLGCLPKTYYDGEDGDNFFQEYLNVFVEDMLRVYEKGIKAATGEVYHFVILNVIGDWPWFVKAFSLIRNFANCSKQETSRAPSKGICHVCKADMMNYPFEDFTSASPAWRATINEERAYSGSPSLLRLPKDPTDESAFLGAELLSGLGCAGDGPAERIRQAVYESAGPVAESIWPAWCAGMVFAIWEPFQLVLAAFLGPFPLALAMSAEELRAEIETTRREAEVEEARLQDLQAETAHAAERLRLRKELAVVRARWASAQERNEDEAACRRGIDKDTPYEHRPAHPKAPSPKNPLMETSGGASTHCAVMVARGEYVWRITGFSWLRVMLLQNEAPGSRDSVWSPTFHVGNETFQFVYNVDAEKQIWRDGPCGSLAIVPRTDNIFALRYGIHVPARTGEFVQWGETAMVSCDLESYDYEIAAYGPDVHSPGFRPVGTQLGIFGFSYDELRDSEWVREDTLTVKLVLEVRPEGDAQSEPLRSAVDVPGSTLSQAMLALLEEGRCSDVRFMMQDEVLQAHSPILCARSEVFSKQLTAGMQESISKVIVIEDCDVSTFKTFLQFLYTDCLPDVEELMPQTSTESEDEGSPRLLRMQALLAVSHKYEVKRLQVWCEAKISEEINELEVCSILCQAHLLQAKQLEKACLSFIKDHAGQVLTMPAYADLVKTWPQVALKVSLFAAGVSEADALAAFDASDTPPTSAGRGPPPVILFLTEEEFGSELRSTVQLGLESCAAEARVSLEVHRTLLRTQKAHSGWLLLLDAAEAPLRRLIPKDPELLHSLNGLLSLVQGADNFKETSSAALSRHLFGPDGARVCVSAPRHLRANLLATAADLHEPSHSQDHERSVLMANLVCFHTLLQQRGRLGGSFSPGDMRPLSRALARCLKPGQPRQEPTQALLAGIYVDSSLANHGFVEALALDFASMPIKRPAAADPSVSKAMQKASQAKPSKATKKATQEEVLSDTGLVHGGCAFVQAKSAYESRYHKAEWSQLGDSVGMEDLCGFLEVALESWRPGTAGDDSMLQALMCVPDSVLVQRASPDLHFRLRPTACVLLEAVAQDMDCATQPDVKSDASILRRLEDVMADLAPCLKTLLRELQRYNVWQRAVAQTLETTDRVLRMAQQDDDVTDAVCTALWNEEVPELWCRAAGGMLDCSGLPLASWLREVEGVLADLGISQFRGTRQVLLWLSGLFCPSDLLTSFRRNAAEQRSLPLDSITLVVAKHGGPSVTSPGEPWNLQAILEQANIMEDMESLVDGVDGTLPVTTCPLLHGLYLTGSHWSRELIAAAPEFGRHRRLEDESGATTGRQKYYSCHGLGEPIFPGRERPLLELEVPSSEDAARWERAGVAMLCELPAGF</sequence>
<evidence type="ECO:0000256" key="1">
    <source>
        <dbReference type="ARBA" id="ARBA00022737"/>
    </source>
</evidence>
<evidence type="ECO:0000259" key="5">
    <source>
        <dbReference type="PROSITE" id="PS50097"/>
    </source>
</evidence>
<dbReference type="PANTHER" id="PTHR47447:SF24">
    <property type="entry name" value="PENTATRICOPEPTIDE REPEAT-CONTAINING PROTEIN"/>
    <property type="match status" value="1"/>
</dbReference>